<organism evidence="1 2">
    <name type="scientific">Trifolium pratense</name>
    <name type="common">Red clover</name>
    <dbReference type="NCBI Taxonomy" id="57577"/>
    <lineage>
        <taxon>Eukaryota</taxon>
        <taxon>Viridiplantae</taxon>
        <taxon>Streptophyta</taxon>
        <taxon>Embryophyta</taxon>
        <taxon>Tracheophyta</taxon>
        <taxon>Spermatophyta</taxon>
        <taxon>Magnoliopsida</taxon>
        <taxon>eudicotyledons</taxon>
        <taxon>Gunneridae</taxon>
        <taxon>Pentapetalae</taxon>
        <taxon>rosids</taxon>
        <taxon>fabids</taxon>
        <taxon>Fabales</taxon>
        <taxon>Fabaceae</taxon>
        <taxon>Papilionoideae</taxon>
        <taxon>50 kb inversion clade</taxon>
        <taxon>NPAAA clade</taxon>
        <taxon>Hologalegina</taxon>
        <taxon>IRL clade</taxon>
        <taxon>Trifolieae</taxon>
        <taxon>Trifolium</taxon>
    </lineage>
</organism>
<dbReference type="Proteomes" id="UP000236291">
    <property type="component" value="Unassembled WGS sequence"/>
</dbReference>
<reference evidence="1 2" key="2">
    <citation type="journal article" date="2017" name="Front. Plant Sci.">
        <title>Gene Classification and Mining of Molecular Markers Useful in Red Clover (Trifolium pratense) Breeding.</title>
        <authorList>
            <person name="Istvanek J."/>
            <person name="Dluhosova J."/>
            <person name="Dluhos P."/>
            <person name="Patkova L."/>
            <person name="Nedelnik J."/>
            <person name="Repkova J."/>
        </authorList>
    </citation>
    <scope>NUCLEOTIDE SEQUENCE [LARGE SCALE GENOMIC DNA]</scope>
    <source>
        <strain evidence="2">cv. Tatra</strain>
        <tissue evidence="1">Young leaves</tissue>
    </source>
</reference>
<dbReference type="AlphaFoldDB" id="A0A2K3K1C5"/>
<sequence>GGVVNQRKNKHNPMLKTARAANDIPMMLHRDKDFFLSSKK</sequence>
<comment type="caution">
    <text evidence="1">The sequence shown here is derived from an EMBL/GenBank/DDBJ whole genome shotgun (WGS) entry which is preliminary data.</text>
</comment>
<proteinExistence type="predicted"/>
<evidence type="ECO:0000313" key="2">
    <source>
        <dbReference type="Proteomes" id="UP000236291"/>
    </source>
</evidence>
<protein>
    <submittedName>
        <fullName evidence="1">Uncharacterized protein</fullName>
    </submittedName>
</protein>
<gene>
    <name evidence="1" type="ORF">L195_g060019</name>
</gene>
<feature type="non-terminal residue" evidence="1">
    <location>
        <position position="1"/>
    </location>
</feature>
<accession>A0A2K3K1C5</accession>
<evidence type="ECO:0000313" key="1">
    <source>
        <dbReference type="EMBL" id="PNX60103.1"/>
    </source>
</evidence>
<reference evidence="1 2" key="1">
    <citation type="journal article" date="2014" name="Am. J. Bot.">
        <title>Genome assembly and annotation for red clover (Trifolium pratense; Fabaceae).</title>
        <authorList>
            <person name="Istvanek J."/>
            <person name="Jaros M."/>
            <person name="Krenek A."/>
            <person name="Repkova J."/>
        </authorList>
    </citation>
    <scope>NUCLEOTIDE SEQUENCE [LARGE SCALE GENOMIC DNA]</scope>
    <source>
        <strain evidence="2">cv. Tatra</strain>
        <tissue evidence="1">Young leaves</tissue>
    </source>
</reference>
<dbReference type="EMBL" id="ASHM01135063">
    <property type="protein sequence ID" value="PNX60103.1"/>
    <property type="molecule type" value="Genomic_DNA"/>
</dbReference>
<name>A0A2K3K1C5_TRIPR</name>